<dbReference type="Proteomes" id="UP000799754">
    <property type="component" value="Unassembled WGS sequence"/>
</dbReference>
<sequence length="245" mass="27016">MSFLRSNPWTVTNSCWQKRRVNAYPITYANVLFPDNLAASNVADASTIRDATMNTSTTPCSCLSLAYLATSQLQCSVAGNDLPTAMADLKAALASANAILKCLQCPKQMVTAMQNLLQVGSLLLTLVGRMQTLLAQVDAGVDINVGTLQDPSVVMNEHQFRLFFRKTLKETILGSHIDTGDSTLLGVMHQFEERQQDWHADPQMYERQAKLFGKRTATNFAHECQSRVCGRLIELLKASISSLEL</sequence>
<reference evidence="1" key="1">
    <citation type="journal article" date="2020" name="Stud. Mycol.">
        <title>101 Dothideomycetes genomes: a test case for predicting lifestyles and emergence of pathogens.</title>
        <authorList>
            <person name="Haridas S."/>
            <person name="Albert R."/>
            <person name="Binder M."/>
            <person name="Bloem J."/>
            <person name="Labutti K."/>
            <person name="Salamov A."/>
            <person name="Andreopoulos B."/>
            <person name="Baker S."/>
            <person name="Barry K."/>
            <person name="Bills G."/>
            <person name="Bluhm B."/>
            <person name="Cannon C."/>
            <person name="Castanera R."/>
            <person name="Culley D."/>
            <person name="Daum C."/>
            <person name="Ezra D."/>
            <person name="Gonzalez J."/>
            <person name="Henrissat B."/>
            <person name="Kuo A."/>
            <person name="Liang C."/>
            <person name="Lipzen A."/>
            <person name="Lutzoni F."/>
            <person name="Magnuson J."/>
            <person name="Mondo S."/>
            <person name="Nolan M."/>
            <person name="Ohm R."/>
            <person name="Pangilinan J."/>
            <person name="Park H.-J."/>
            <person name="Ramirez L."/>
            <person name="Alfaro M."/>
            <person name="Sun H."/>
            <person name="Tritt A."/>
            <person name="Yoshinaga Y."/>
            <person name="Zwiers L.-H."/>
            <person name="Turgeon B."/>
            <person name="Goodwin S."/>
            <person name="Spatafora J."/>
            <person name="Crous P."/>
            <person name="Grigoriev I."/>
        </authorList>
    </citation>
    <scope>NUCLEOTIDE SEQUENCE</scope>
    <source>
        <strain evidence="1">CBS 525.71</strain>
    </source>
</reference>
<evidence type="ECO:0000313" key="1">
    <source>
        <dbReference type="EMBL" id="KAF2628029.1"/>
    </source>
</evidence>
<organism evidence="1 2">
    <name type="scientific">Macroventuria anomochaeta</name>
    <dbReference type="NCBI Taxonomy" id="301207"/>
    <lineage>
        <taxon>Eukaryota</taxon>
        <taxon>Fungi</taxon>
        <taxon>Dikarya</taxon>
        <taxon>Ascomycota</taxon>
        <taxon>Pezizomycotina</taxon>
        <taxon>Dothideomycetes</taxon>
        <taxon>Pleosporomycetidae</taxon>
        <taxon>Pleosporales</taxon>
        <taxon>Pleosporineae</taxon>
        <taxon>Didymellaceae</taxon>
        <taxon>Macroventuria</taxon>
    </lineage>
</organism>
<keyword evidence="2" id="KW-1185">Reference proteome</keyword>
<dbReference type="EMBL" id="MU006714">
    <property type="protein sequence ID" value="KAF2628029.1"/>
    <property type="molecule type" value="Genomic_DNA"/>
</dbReference>
<name>A0ACB6S497_9PLEO</name>
<comment type="caution">
    <text evidence="1">The sequence shown here is derived from an EMBL/GenBank/DDBJ whole genome shotgun (WGS) entry which is preliminary data.</text>
</comment>
<accession>A0ACB6S497</accession>
<proteinExistence type="predicted"/>
<gene>
    <name evidence="1" type="ORF">BU25DRAFT_38558</name>
</gene>
<protein>
    <submittedName>
        <fullName evidence="1">Uncharacterized protein</fullName>
    </submittedName>
</protein>
<evidence type="ECO:0000313" key="2">
    <source>
        <dbReference type="Proteomes" id="UP000799754"/>
    </source>
</evidence>